<organism evidence="1 2">
    <name type="scientific">Methylovorus glucosotrophus (strain SIP3-4)</name>
    <dbReference type="NCBI Taxonomy" id="582744"/>
    <lineage>
        <taxon>Bacteria</taxon>
        <taxon>Pseudomonadati</taxon>
        <taxon>Pseudomonadota</taxon>
        <taxon>Betaproteobacteria</taxon>
        <taxon>Nitrosomonadales</taxon>
        <taxon>Methylophilaceae</taxon>
        <taxon>Methylovorus</taxon>
    </lineage>
</organism>
<dbReference type="EMBL" id="CP001674">
    <property type="protein sequence ID" value="ACT49748.1"/>
    <property type="molecule type" value="Genomic_DNA"/>
</dbReference>
<dbReference type="STRING" id="582744.Msip34_0500"/>
<proteinExistence type="predicted"/>
<dbReference type="AlphaFoldDB" id="C6X9C8"/>
<dbReference type="KEGG" id="mei:Msip34_0500"/>
<dbReference type="Proteomes" id="UP000002743">
    <property type="component" value="Chromosome"/>
</dbReference>
<dbReference type="RefSeq" id="WP_015829396.1">
    <property type="nucleotide sequence ID" value="NC_012969.1"/>
</dbReference>
<dbReference type="OrthoDB" id="9181414at2"/>
<protein>
    <submittedName>
        <fullName evidence="1">Uncharacterized protein</fullName>
    </submittedName>
</protein>
<accession>C6X9C8</accession>
<gene>
    <name evidence="1" type="ordered locus">Msip34_0500</name>
</gene>
<evidence type="ECO:0000313" key="2">
    <source>
        <dbReference type="Proteomes" id="UP000002743"/>
    </source>
</evidence>
<name>C6X9C8_METGS</name>
<reference evidence="1 2" key="2">
    <citation type="journal article" date="2011" name="J. Bacteriol.">
        <title>Genomes of three methylotrophs from a single niche uncover genetic and metabolic divergence of Methylophilaceae.</title>
        <authorList>
            <person name="Lapidus A."/>
            <person name="Clum A."/>
            <person name="Labutti K."/>
            <person name="Kaluzhnaya M.G."/>
            <person name="Lim S."/>
            <person name="Beck D.A."/>
            <person name="Glavina Del Rio T."/>
            <person name="Nolan M."/>
            <person name="Mavromatis K."/>
            <person name="Huntemann M."/>
            <person name="Lucas S."/>
            <person name="Lidstrom M.E."/>
            <person name="Ivanova N."/>
            <person name="Chistoserdova L."/>
        </authorList>
    </citation>
    <scope>NUCLEOTIDE SEQUENCE [LARGE SCALE GENOMIC DNA]</scope>
    <source>
        <strain evidence="1 2">SIP3-4</strain>
    </source>
</reference>
<evidence type="ECO:0000313" key="1">
    <source>
        <dbReference type="EMBL" id="ACT49748.1"/>
    </source>
</evidence>
<reference evidence="2" key="1">
    <citation type="submission" date="2009-07" db="EMBL/GenBank/DDBJ databases">
        <title>Complete sequence of chromosome of Methylovorus sp. SIP3-4.</title>
        <authorList>
            <person name="Lucas S."/>
            <person name="Copeland A."/>
            <person name="Lapidus A."/>
            <person name="Glavina del Rio T."/>
            <person name="Tice H."/>
            <person name="Bruce D."/>
            <person name="Goodwin L."/>
            <person name="Pitluck S."/>
            <person name="Clum A."/>
            <person name="Larimer F."/>
            <person name="Land M."/>
            <person name="Hauser L."/>
            <person name="Kyrpides N."/>
            <person name="Mikhailova N."/>
            <person name="Kayluzhnaya M."/>
            <person name="Chistoserdova L."/>
        </authorList>
    </citation>
    <scope>NUCLEOTIDE SEQUENCE [LARGE SCALE GENOMIC DNA]</scope>
    <source>
        <strain evidence="2">SIP3-4</strain>
    </source>
</reference>
<dbReference type="eggNOG" id="ENOG5033F08">
    <property type="taxonomic scope" value="Bacteria"/>
</dbReference>
<dbReference type="HOGENOM" id="CLU_173780_0_0_4"/>
<sequence length="91" mass="10142">MADTEKTAIAAHLYVSLRRVANRVIDIEWMAQNEEYARAVIKLAVEQGNDELARQALRYQALLNGEQGPARTEAAAPSADTVKKRYIGTLR</sequence>
<keyword evidence="2" id="KW-1185">Reference proteome</keyword>